<dbReference type="Proteomes" id="UP000027195">
    <property type="component" value="Unassembled WGS sequence"/>
</dbReference>
<sequence length="281" mass="30606">MSRPPTITHESLALSGLSRQPLHANPHHFSTLAAPVRRAEWSEEDTAEASDDADLEDAKLQLAQLVANSLEFAPASTPPDSSSANGTREKDVSSGIAFRLLSGQTAPLSILLEPKPNVSAIPIRPLARESSKARRIRKKKAQCAAVESDWILHHSRNPEHSQTRPTANYVLSDIVVDFPPLLAVVDTQSRANEATTRTRARCSRLSVNPLSAVVGRPRRHRRRSHHAPGERRPPTFFQPASVLGSRGYAMGWSDPDGRCAGRYARDRMKRGTEGGTSSGPG</sequence>
<dbReference type="HOGENOM" id="CLU_990425_0_0_1"/>
<feature type="compositionally biased region" description="Basic residues" evidence="1">
    <location>
        <begin position="216"/>
        <end position="226"/>
    </location>
</feature>
<organism evidence="2 3">
    <name type="scientific">Botryobasidium botryosum (strain FD-172 SS1)</name>
    <dbReference type="NCBI Taxonomy" id="930990"/>
    <lineage>
        <taxon>Eukaryota</taxon>
        <taxon>Fungi</taxon>
        <taxon>Dikarya</taxon>
        <taxon>Basidiomycota</taxon>
        <taxon>Agaricomycotina</taxon>
        <taxon>Agaricomycetes</taxon>
        <taxon>Cantharellales</taxon>
        <taxon>Botryobasidiaceae</taxon>
        <taxon>Botryobasidium</taxon>
    </lineage>
</organism>
<dbReference type="AlphaFoldDB" id="A0A067MK96"/>
<protein>
    <submittedName>
        <fullName evidence="2">Uncharacterized protein</fullName>
    </submittedName>
</protein>
<accession>A0A067MK96</accession>
<name>A0A067MK96_BOTB1</name>
<evidence type="ECO:0000313" key="3">
    <source>
        <dbReference type="Proteomes" id="UP000027195"/>
    </source>
</evidence>
<feature type="region of interest" description="Disordered" evidence="1">
    <location>
        <begin position="214"/>
        <end position="239"/>
    </location>
</feature>
<dbReference type="EMBL" id="KL198030">
    <property type="protein sequence ID" value="KDQ15959.1"/>
    <property type="molecule type" value="Genomic_DNA"/>
</dbReference>
<keyword evidence="3" id="KW-1185">Reference proteome</keyword>
<reference evidence="3" key="1">
    <citation type="journal article" date="2014" name="Proc. Natl. Acad. Sci. U.S.A.">
        <title>Extensive sampling of basidiomycete genomes demonstrates inadequacy of the white-rot/brown-rot paradigm for wood decay fungi.</title>
        <authorList>
            <person name="Riley R."/>
            <person name="Salamov A.A."/>
            <person name="Brown D.W."/>
            <person name="Nagy L.G."/>
            <person name="Floudas D."/>
            <person name="Held B.W."/>
            <person name="Levasseur A."/>
            <person name="Lombard V."/>
            <person name="Morin E."/>
            <person name="Otillar R."/>
            <person name="Lindquist E.A."/>
            <person name="Sun H."/>
            <person name="LaButti K.M."/>
            <person name="Schmutz J."/>
            <person name="Jabbour D."/>
            <person name="Luo H."/>
            <person name="Baker S.E."/>
            <person name="Pisabarro A.G."/>
            <person name="Walton J.D."/>
            <person name="Blanchette R.A."/>
            <person name="Henrissat B."/>
            <person name="Martin F."/>
            <person name="Cullen D."/>
            <person name="Hibbett D.S."/>
            <person name="Grigoriev I.V."/>
        </authorList>
    </citation>
    <scope>NUCLEOTIDE SEQUENCE [LARGE SCALE GENOMIC DNA]</scope>
    <source>
        <strain evidence="3">FD-172 SS1</strain>
    </source>
</reference>
<evidence type="ECO:0000256" key="1">
    <source>
        <dbReference type="SAM" id="MobiDB-lite"/>
    </source>
</evidence>
<dbReference type="InParanoid" id="A0A067MK96"/>
<gene>
    <name evidence="2" type="ORF">BOTBODRAFT_173618</name>
</gene>
<proteinExistence type="predicted"/>
<evidence type="ECO:0000313" key="2">
    <source>
        <dbReference type="EMBL" id="KDQ15959.1"/>
    </source>
</evidence>